<dbReference type="InterPro" id="IPR014461">
    <property type="entry name" value="Retromer_complex_Vps17"/>
</dbReference>
<dbReference type="Pfam" id="PF09325">
    <property type="entry name" value="Vps5"/>
    <property type="match status" value="1"/>
</dbReference>
<organism evidence="10 11">
    <name type="scientific">Geotrichum candidum</name>
    <name type="common">Oospora lactis</name>
    <name type="synonym">Dipodascus geotrichum</name>
    <dbReference type="NCBI Taxonomy" id="1173061"/>
    <lineage>
        <taxon>Eukaryota</taxon>
        <taxon>Fungi</taxon>
        <taxon>Dikarya</taxon>
        <taxon>Ascomycota</taxon>
        <taxon>Saccharomycotina</taxon>
        <taxon>Dipodascomycetes</taxon>
        <taxon>Dipodascales</taxon>
        <taxon>Dipodascaceae</taxon>
        <taxon>Geotrichum</taxon>
    </lineage>
</organism>
<dbReference type="InterPro" id="IPR053055">
    <property type="entry name" value="VPS17"/>
</dbReference>
<gene>
    <name evidence="10" type="ORF">BN980_GECA14s02089g</name>
</gene>
<dbReference type="InterPro" id="IPR027267">
    <property type="entry name" value="AH/BAR_dom_sf"/>
</dbReference>
<feature type="region of interest" description="Disordered" evidence="8">
    <location>
        <begin position="1"/>
        <end position="76"/>
    </location>
</feature>
<sequence>MASAVPYDPEGFGAETNPFAQEDNQVESTPATAPSPVVESTPTQETESTTETLPAPATASASETAPAPQPAPAPRPVKKYKLALKVTALERQGKKDPIIRFDAYTTLPRFRTTTFKDIRRTHHEFMKFGSHLNNANPECFVPPVPPSVTSAGAGTEEDEIKVKRKIQLWLDRVSANPILARDEEFVNFIESDFGYSPLNKRKPPATGMTRKALKQLQPPHDEVTELAEFRPIIKQLYLASQDTNAKLEKVSKSRRALGLALNDFGAKIAQYTTVDNENVGMTHMWRKLSKVFTAIGDLEAIKATSEAVSLGDGLNLIAQDSYVAKEAMTNRHLLMRELVKAQANTKSKHQTAVKLKGSTNINPAKVDEAIAILEDATSAEEQLTNKVRRVTENMLIEKPILEERLEGDIRSYIAEYVVRIIESERRALSAWESVRADVRAADANGGLSRLGRESYPSRRGVPLAQSQTVKGDSWSGDRTVRAQDLNDSPSAFSDNAGKQDAEESGEGELEATEEATLVDARNAASLLAGSTF</sequence>
<comment type="caution">
    <text evidence="10">The sequence shown here is derived from an EMBL/GenBank/DDBJ whole genome shotgun (WGS) entry which is preliminary data.</text>
</comment>
<proteinExistence type="inferred from homology"/>
<dbReference type="Gene3D" id="1.20.1270.60">
    <property type="entry name" value="Arfaptin homology (AH) domain/BAR domain"/>
    <property type="match status" value="1"/>
</dbReference>
<dbReference type="EMBL" id="CCBN010000014">
    <property type="protein sequence ID" value="CDO56279.1"/>
    <property type="molecule type" value="Genomic_DNA"/>
</dbReference>
<dbReference type="GO" id="GO:0005768">
    <property type="term" value="C:endosome"/>
    <property type="evidence" value="ECO:0007669"/>
    <property type="project" value="TreeGrafter"/>
</dbReference>
<dbReference type="GO" id="GO:0005829">
    <property type="term" value="C:cytosol"/>
    <property type="evidence" value="ECO:0007669"/>
    <property type="project" value="GOC"/>
</dbReference>
<name>A0A0J9XFY4_GEOCN</name>
<dbReference type="SMART" id="SM00312">
    <property type="entry name" value="PX"/>
    <property type="match status" value="1"/>
</dbReference>
<evidence type="ECO:0000313" key="11">
    <source>
        <dbReference type="Proteomes" id="UP000242525"/>
    </source>
</evidence>
<evidence type="ECO:0000256" key="4">
    <source>
        <dbReference type="ARBA" id="ARBA00060860"/>
    </source>
</evidence>
<evidence type="ECO:0000256" key="3">
    <source>
        <dbReference type="ARBA" id="ARBA00023054"/>
    </source>
</evidence>
<keyword evidence="1 6" id="KW-0813">Transport</keyword>
<keyword evidence="2 6" id="KW-0653">Protein transport</keyword>
<dbReference type="SUPFAM" id="SSF64268">
    <property type="entry name" value="PX domain"/>
    <property type="match status" value="1"/>
</dbReference>
<dbReference type="InterPro" id="IPR001683">
    <property type="entry name" value="PX_dom"/>
</dbReference>
<feature type="domain" description="PX" evidence="9">
    <location>
        <begin position="80"/>
        <end position="192"/>
    </location>
</feature>
<feature type="compositionally biased region" description="Acidic residues" evidence="8">
    <location>
        <begin position="502"/>
        <end position="513"/>
    </location>
</feature>
<feature type="compositionally biased region" description="Low complexity" evidence="8">
    <location>
        <begin position="36"/>
        <end position="66"/>
    </location>
</feature>
<feature type="region of interest" description="Disordered" evidence="8">
    <location>
        <begin position="446"/>
        <end position="516"/>
    </location>
</feature>
<evidence type="ECO:0000256" key="8">
    <source>
        <dbReference type="SAM" id="MobiDB-lite"/>
    </source>
</evidence>
<comment type="subunit">
    <text evidence="6">Component of the retromer complex.</text>
</comment>
<evidence type="ECO:0000313" key="10">
    <source>
        <dbReference type="EMBL" id="CDO56279.1"/>
    </source>
</evidence>
<dbReference type="CDD" id="cd06891">
    <property type="entry name" value="PX_Vps17p"/>
    <property type="match status" value="1"/>
</dbReference>
<evidence type="ECO:0000256" key="2">
    <source>
        <dbReference type="ARBA" id="ARBA00022927"/>
    </source>
</evidence>
<dbReference type="PIRSF" id="PIRSF011791">
    <property type="entry name" value="Vps17"/>
    <property type="match status" value="1"/>
</dbReference>
<comment type="function">
    <text evidence="6">Component of the membrane-associated retromer complex which is essential in endosome-to-Golgi retrograde transport.</text>
</comment>
<reference evidence="10" key="1">
    <citation type="submission" date="2014-03" db="EMBL/GenBank/DDBJ databases">
        <authorList>
            <person name="Casaregola S."/>
        </authorList>
    </citation>
    <scope>NUCLEOTIDE SEQUENCE [LARGE SCALE GENOMIC DNA]</scope>
    <source>
        <strain evidence="10">CLIB 918</strain>
    </source>
</reference>
<accession>A0A0J9XFY4</accession>
<protein>
    <recommendedName>
        <fullName evidence="5 6">Vacuolar protein sorting-associated protein 17</fullName>
    </recommendedName>
</protein>
<dbReference type="Proteomes" id="UP000242525">
    <property type="component" value="Unassembled WGS sequence"/>
</dbReference>
<comment type="similarity">
    <text evidence="4 6">Belongs to the VPS17 family.</text>
</comment>
<evidence type="ECO:0000259" key="9">
    <source>
        <dbReference type="SMART" id="SM00312"/>
    </source>
</evidence>
<dbReference type="GO" id="GO:0032266">
    <property type="term" value="F:phosphatidylinositol-3-phosphate binding"/>
    <property type="evidence" value="ECO:0007669"/>
    <property type="project" value="TreeGrafter"/>
</dbReference>
<evidence type="ECO:0000256" key="7">
    <source>
        <dbReference type="SAM" id="Coils"/>
    </source>
</evidence>
<dbReference type="GO" id="GO:0030905">
    <property type="term" value="C:retromer, tubulation complex"/>
    <property type="evidence" value="ECO:0007669"/>
    <property type="project" value="TreeGrafter"/>
</dbReference>
<dbReference type="Pfam" id="PF00787">
    <property type="entry name" value="PX"/>
    <property type="match status" value="1"/>
</dbReference>
<dbReference type="STRING" id="1173061.A0A0J9XFY4"/>
<evidence type="ECO:0000256" key="1">
    <source>
        <dbReference type="ARBA" id="ARBA00022448"/>
    </source>
</evidence>
<dbReference type="AlphaFoldDB" id="A0A0J9XFY4"/>
<dbReference type="FunFam" id="3.30.1520.10:FF:000034">
    <property type="entry name" value="Vacuolar protein sorting-associated protein 17"/>
    <property type="match status" value="1"/>
</dbReference>
<evidence type="ECO:0000256" key="5">
    <source>
        <dbReference type="ARBA" id="ARBA00073022"/>
    </source>
</evidence>
<dbReference type="InterPro" id="IPR037907">
    <property type="entry name" value="Vps17_PX"/>
</dbReference>
<keyword evidence="3 7" id="KW-0175">Coiled coil</keyword>
<dbReference type="InterPro" id="IPR036871">
    <property type="entry name" value="PX_dom_sf"/>
</dbReference>
<dbReference type="GO" id="GO:0006886">
    <property type="term" value="P:intracellular protein transport"/>
    <property type="evidence" value="ECO:0007669"/>
    <property type="project" value="TreeGrafter"/>
</dbReference>
<dbReference type="OrthoDB" id="9976382at2759"/>
<dbReference type="InterPro" id="IPR015404">
    <property type="entry name" value="Vps5_C"/>
</dbReference>
<keyword evidence="11" id="KW-1185">Reference proteome</keyword>
<dbReference type="GO" id="GO:0042147">
    <property type="term" value="P:retrograde transport, endosome to Golgi"/>
    <property type="evidence" value="ECO:0007669"/>
    <property type="project" value="InterPro"/>
</dbReference>
<evidence type="ECO:0000256" key="6">
    <source>
        <dbReference type="PIRNR" id="PIRNR011791"/>
    </source>
</evidence>
<dbReference type="PANTHER" id="PTHR47433:SF1">
    <property type="entry name" value="VACUOLAR PROTEIN SORTING-ASSOCIATED PROTEIN 17"/>
    <property type="match status" value="1"/>
</dbReference>
<feature type="coiled-coil region" evidence="7">
    <location>
        <begin position="366"/>
        <end position="393"/>
    </location>
</feature>
<dbReference type="PANTHER" id="PTHR47433">
    <property type="entry name" value="VACUOLAR PROTEIN SORTING-ASSOCIATED PROTEIN 17"/>
    <property type="match status" value="1"/>
</dbReference>
<feature type="compositionally biased region" description="Polar residues" evidence="8">
    <location>
        <begin position="18"/>
        <end position="32"/>
    </location>
</feature>
<dbReference type="Gene3D" id="3.30.1520.10">
    <property type="entry name" value="Phox-like domain"/>
    <property type="match status" value="1"/>
</dbReference>